<protein>
    <submittedName>
        <fullName evidence="1">GIY-YIG nuclease family protein</fullName>
    </submittedName>
</protein>
<dbReference type="EMBL" id="JADEYP010000010">
    <property type="protein sequence ID" value="MCA5004858.1"/>
    <property type="molecule type" value="Genomic_DNA"/>
</dbReference>
<dbReference type="Proteomes" id="UP001165302">
    <property type="component" value="Unassembled WGS sequence"/>
</dbReference>
<accession>A0ABS7Z3X1</accession>
<dbReference type="Gene3D" id="3.40.1440.10">
    <property type="entry name" value="GIY-YIG endonuclease"/>
    <property type="match status" value="1"/>
</dbReference>
<reference evidence="1" key="1">
    <citation type="submission" date="2020-10" db="EMBL/GenBank/DDBJ databases">
        <authorList>
            <person name="Lu T."/>
            <person name="Wang Q."/>
            <person name="Han X."/>
        </authorList>
    </citation>
    <scope>NUCLEOTIDE SEQUENCE</scope>
    <source>
        <strain evidence="1">WQ 366</strain>
    </source>
</reference>
<gene>
    <name evidence="1" type="ORF">IPZ78_06790</name>
</gene>
<proteinExistence type="predicted"/>
<evidence type="ECO:0000313" key="2">
    <source>
        <dbReference type="Proteomes" id="UP001165302"/>
    </source>
</evidence>
<organism evidence="1 2">
    <name type="scientific">Sphingobacterium bovistauri</name>
    <dbReference type="NCBI Taxonomy" id="2781959"/>
    <lineage>
        <taxon>Bacteria</taxon>
        <taxon>Pseudomonadati</taxon>
        <taxon>Bacteroidota</taxon>
        <taxon>Sphingobacteriia</taxon>
        <taxon>Sphingobacteriales</taxon>
        <taxon>Sphingobacteriaceae</taxon>
        <taxon>Sphingobacterium</taxon>
    </lineage>
</organism>
<dbReference type="RefSeq" id="WP_225552249.1">
    <property type="nucleotide sequence ID" value="NZ_JADEYP010000010.1"/>
</dbReference>
<evidence type="ECO:0000313" key="1">
    <source>
        <dbReference type="EMBL" id="MCA5004858.1"/>
    </source>
</evidence>
<dbReference type="InterPro" id="IPR035901">
    <property type="entry name" value="GIY-YIG_endonuc_sf"/>
</dbReference>
<keyword evidence="2" id="KW-1185">Reference proteome</keyword>
<sequence>MKKHIVYITTDANRVYVEAGYCQDITLKILELQNTSSSFMTRSTKFSRIVHTEEFETFEAAERRKIELNMYTRMQKEKLIRKYNPNWLSIHTLETSIIKKAAVYA</sequence>
<name>A0ABS7Z3X1_9SPHI</name>
<comment type="caution">
    <text evidence="1">The sequence shown here is derived from an EMBL/GenBank/DDBJ whole genome shotgun (WGS) entry which is preliminary data.</text>
</comment>